<reference evidence="3" key="1">
    <citation type="submission" date="2021-01" db="EMBL/GenBank/DDBJ databases">
        <authorList>
            <consortium name="Genoscope - CEA"/>
            <person name="William W."/>
        </authorList>
    </citation>
    <scope>NUCLEOTIDE SEQUENCE</scope>
</reference>
<dbReference type="GO" id="GO:0019843">
    <property type="term" value="F:rRNA binding"/>
    <property type="evidence" value="ECO:0007669"/>
    <property type="project" value="UniProtKB-KW"/>
</dbReference>
<keyword evidence="1 2" id="KW-0694">RNA-binding</keyword>
<gene>
    <name evidence="3" type="ORF">PPRIM_AZ9-3.1.T0440300</name>
</gene>
<evidence type="ECO:0000313" key="3">
    <source>
        <dbReference type="EMBL" id="CAD8069911.1"/>
    </source>
</evidence>
<protein>
    <recommendedName>
        <fullName evidence="2">Ribosomal protein L37</fullName>
    </recommendedName>
</protein>
<keyword evidence="2" id="KW-0687">Ribonucleoprotein</keyword>
<dbReference type="FunFam" id="2.20.25.30:FF:000006">
    <property type="entry name" value="Ribosomal protein L37"/>
    <property type="match status" value="1"/>
</dbReference>
<dbReference type="Proteomes" id="UP000688137">
    <property type="component" value="Unassembled WGS sequence"/>
</dbReference>
<dbReference type="InterPro" id="IPR001569">
    <property type="entry name" value="Ribosomal_eL37"/>
</dbReference>
<dbReference type="AlphaFoldDB" id="A0A8S1LWD3"/>
<dbReference type="Pfam" id="PF01907">
    <property type="entry name" value="Ribosomal_L37e"/>
    <property type="match status" value="1"/>
</dbReference>
<dbReference type="EMBL" id="CAJJDM010000044">
    <property type="protein sequence ID" value="CAD8069911.1"/>
    <property type="molecule type" value="Genomic_DNA"/>
</dbReference>
<comment type="caution">
    <text evidence="3">The sequence shown here is derived from an EMBL/GenBank/DDBJ whole genome shotgun (WGS) entry which is preliminary data.</text>
</comment>
<accession>A0A8S1LWD3</accession>
<name>A0A8S1LWD3_PARPR</name>
<dbReference type="GO" id="GO:0003735">
    <property type="term" value="F:structural constituent of ribosome"/>
    <property type="evidence" value="ECO:0007669"/>
    <property type="project" value="InterPro"/>
</dbReference>
<dbReference type="PANTHER" id="PTHR10768">
    <property type="entry name" value="60S RIBOSOMAL PROTEIN L37"/>
    <property type="match status" value="1"/>
</dbReference>
<evidence type="ECO:0000256" key="1">
    <source>
        <dbReference type="ARBA" id="ARBA00022884"/>
    </source>
</evidence>
<organism evidence="3 4">
    <name type="scientific">Paramecium primaurelia</name>
    <dbReference type="NCBI Taxonomy" id="5886"/>
    <lineage>
        <taxon>Eukaryota</taxon>
        <taxon>Sar</taxon>
        <taxon>Alveolata</taxon>
        <taxon>Ciliophora</taxon>
        <taxon>Intramacronucleata</taxon>
        <taxon>Oligohymenophorea</taxon>
        <taxon>Peniculida</taxon>
        <taxon>Parameciidae</taxon>
        <taxon>Paramecium</taxon>
    </lineage>
</organism>
<dbReference type="GO" id="GO:0006412">
    <property type="term" value="P:translation"/>
    <property type="evidence" value="ECO:0007669"/>
    <property type="project" value="InterPro"/>
</dbReference>
<keyword evidence="4" id="KW-1185">Reference proteome</keyword>
<sequence length="95" mass="10785">MARGTPAIGKRHQKTHTFCKRCGRQTFHIQKNRCASCGYPAARLRLYSGWGEKVARRRSTGTGRMRYLKSIARRAKNGFRAGTQAQSKVKSTQKK</sequence>
<keyword evidence="2" id="KW-0862">Zinc</keyword>
<dbReference type="PANTHER" id="PTHR10768:SF0">
    <property type="entry name" value="RIBOSOMAL PROTEIN L37"/>
    <property type="match status" value="1"/>
</dbReference>
<keyword evidence="2" id="KW-0689">Ribosomal protein</keyword>
<comment type="function">
    <text evidence="2">Component of the large ribosomal subunit. The ribosome is a large ribonucleoprotein complex responsible for the synthesis of proteins in the cell.</text>
</comment>
<evidence type="ECO:0000256" key="2">
    <source>
        <dbReference type="RuleBase" id="RU000576"/>
    </source>
</evidence>
<keyword evidence="2" id="KW-0699">rRNA-binding</keyword>
<keyword evidence="2" id="KW-0479">Metal-binding</keyword>
<dbReference type="GO" id="GO:0046872">
    <property type="term" value="F:metal ion binding"/>
    <property type="evidence" value="ECO:0007669"/>
    <property type="project" value="UniProtKB-KW"/>
</dbReference>
<dbReference type="InterPro" id="IPR018267">
    <property type="entry name" value="Ribosomal_eL37_CS"/>
</dbReference>
<dbReference type="OMA" id="CQNKTHT"/>
<dbReference type="GO" id="GO:0022625">
    <property type="term" value="C:cytosolic large ribosomal subunit"/>
    <property type="evidence" value="ECO:0007669"/>
    <property type="project" value="TreeGrafter"/>
</dbReference>
<comment type="similarity">
    <text evidence="2">Belongs to the eukaryotic ribosomal protein eL37 family.</text>
</comment>
<evidence type="ECO:0000313" key="4">
    <source>
        <dbReference type="Proteomes" id="UP000688137"/>
    </source>
</evidence>
<dbReference type="PROSITE" id="PS01077">
    <property type="entry name" value="RIBOSOMAL_L37E"/>
    <property type="match status" value="1"/>
</dbReference>
<proteinExistence type="inferred from homology"/>